<feature type="chain" id="PRO_5038487193" description="Lipoprotein" evidence="1">
    <location>
        <begin position="21"/>
        <end position="147"/>
    </location>
</feature>
<evidence type="ECO:0000313" key="3">
    <source>
        <dbReference type="Proteomes" id="UP000249260"/>
    </source>
</evidence>
<dbReference type="OrthoDB" id="2868629at2"/>
<protein>
    <recommendedName>
        <fullName evidence="4">Lipoprotein</fullName>
    </recommendedName>
</protein>
<keyword evidence="1" id="KW-0732">Signal</keyword>
<feature type="signal peptide" evidence="1">
    <location>
        <begin position="1"/>
        <end position="20"/>
    </location>
</feature>
<dbReference type="PROSITE" id="PS51257">
    <property type="entry name" value="PROKAR_LIPOPROTEIN"/>
    <property type="match status" value="1"/>
</dbReference>
<dbReference type="EMBL" id="QLUW01000001">
    <property type="protein sequence ID" value="RAP77708.1"/>
    <property type="molecule type" value="Genomic_DNA"/>
</dbReference>
<evidence type="ECO:0000256" key="1">
    <source>
        <dbReference type="SAM" id="SignalP"/>
    </source>
</evidence>
<dbReference type="RefSeq" id="WP_112880831.1">
    <property type="nucleotide sequence ID" value="NZ_QLUW01000001.1"/>
</dbReference>
<evidence type="ECO:0008006" key="4">
    <source>
        <dbReference type="Google" id="ProtNLM"/>
    </source>
</evidence>
<sequence length="147" mass="16730">MKKISFVTLLLLLFVIAVIATGCGNTPTAKESDLTTKKMNEFYPGDISNVELIEITDGETGERRVFTNKQQIDEWINQVKDMDFVPDPNQGERDGFLFSVSLFEGQEKKLSFTTNYLGGHYYIHKEELLTAINDFYGNADYTKKPLD</sequence>
<evidence type="ECO:0000313" key="2">
    <source>
        <dbReference type="EMBL" id="RAP77708.1"/>
    </source>
</evidence>
<comment type="caution">
    <text evidence="2">The sequence shown here is derived from an EMBL/GenBank/DDBJ whole genome shotgun (WGS) entry which is preliminary data.</text>
</comment>
<dbReference type="AlphaFoldDB" id="A0A328U4H1"/>
<reference evidence="2 3" key="1">
    <citation type="submission" date="2018-06" db="EMBL/GenBank/DDBJ databases">
        <title>Paenibacillus montanisoli sp. nov., isolated from mountain area soil.</title>
        <authorList>
            <person name="Wu M."/>
        </authorList>
    </citation>
    <scope>NUCLEOTIDE SEQUENCE [LARGE SCALE GENOMIC DNA]</scope>
    <source>
        <strain evidence="2 3">RA17</strain>
    </source>
</reference>
<name>A0A328U4H1_9BACL</name>
<organism evidence="2 3">
    <name type="scientific">Paenibacillus montanisoli</name>
    <dbReference type="NCBI Taxonomy" id="2081970"/>
    <lineage>
        <taxon>Bacteria</taxon>
        <taxon>Bacillati</taxon>
        <taxon>Bacillota</taxon>
        <taxon>Bacilli</taxon>
        <taxon>Bacillales</taxon>
        <taxon>Paenibacillaceae</taxon>
        <taxon>Paenibacillus</taxon>
    </lineage>
</organism>
<accession>A0A328U4H1</accession>
<gene>
    <name evidence="2" type="ORF">DL346_04385</name>
</gene>
<dbReference type="Proteomes" id="UP000249260">
    <property type="component" value="Unassembled WGS sequence"/>
</dbReference>
<keyword evidence="3" id="KW-1185">Reference proteome</keyword>
<proteinExistence type="predicted"/>